<evidence type="ECO:0000256" key="3">
    <source>
        <dbReference type="ARBA" id="ARBA00023235"/>
    </source>
</evidence>
<dbReference type="GO" id="GO:0003723">
    <property type="term" value="F:RNA binding"/>
    <property type="evidence" value="ECO:0007669"/>
    <property type="project" value="UniProtKB-KW"/>
</dbReference>
<dbReference type="EMBL" id="CP063356">
    <property type="protein sequence ID" value="QOY35924.1"/>
    <property type="molecule type" value="Genomic_DNA"/>
</dbReference>
<dbReference type="GO" id="GO:0120159">
    <property type="term" value="F:rRNA pseudouridine synthase activity"/>
    <property type="evidence" value="ECO:0007669"/>
    <property type="project" value="UniProtKB-ARBA"/>
</dbReference>
<dbReference type="InterPro" id="IPR000748">
    <property type="entry name" value="PsdUridine_synth_RsuA/RluB/E/F"/>
</dbReference>
<dbReference type="Gene3D" id="3.30.70.1560">
    <property type="entry name" value="Alpha-L RNA-binding motif"/>
    <property type="match status" value="1"/>
</dbReference>
<accession>A0A1S2M6R1</accession>
<dbReference type="Pfam" id="PF00849">
    <property type="entry name" value="PseudoU_synth_2"/>
    <property type="match status" value="1"/>
</dbReference>
<dbReference type="InterPro" id="IPR018496">
    <property type="entry name" value="PsdUridine_synth_RsuA/RluB_CS"/>
</dbReference>
<proteinExistence type="inferred from homology"/>
<dbReference type="OrthoDB" id="9807213at2"/>
<dbReference type="Gene3D" id="3.10.290.10">
    <property type="entry name" value="RNA-binding S4 domain"/>
    <property type="match status" value="1"/>
</dbReference>
<dbReference type="EC" id="5.4.99.-" evidence="5"/>
<dbReference type="EMBL" id="LQXD01000079">
    <property type="protein sequence ID" value="OIJ19355.1"/>
    <property type="molecule type" value="Genomic_DNA"/>
</dbReference>
<dbReference type="AlphaFoldDB" id="A0A1S2M6R1"/>
<evidence type="ECO:0000256" key="1">
    <source>
        <dbReference type="ARBA" id="ARBA00008348"/>
    </source>
</evidence>
<dbReference type="FunFam" id="3.10.290.10:FF:000003">
    <property type="entry name" value="Pseudouridine synthase"/>
    <property type="match status" value="1"/>
</dbReference>
<feature type="domain" description="RNA-binding S4" evidence="6">
    <location>
        <begin position="2"/>
        <end position="60"/>
    </location>
</feature>
<dbReference type="SUPFAM" id="SSF55120">
    <property type="entry name" value="Pseudouridine synthase"/>
    <property type="match status" value="1"/>
</dbReference>
<reference evidence="8 9" key="3">
    <citation type="journal article" date="2019" name="Int. J. Syst. Evol. Microbiol.">
        <title>Anaerobacillus isosaccharinicus sp. nov., an alkaliphilic bacterium which degrades isosaccharinic acid.</title>
        <authorList>
            <person name="Bassil N.M."/>
            <person name="Lloyd J.R."/>
        </authorList>
    </citation>
    <scope>NUCLEOTIDE SEQUENCE [LARGE SCALE GENOMIC DNA]</scope>
    <source>
        <strain evidence="8 9">NB2006</strain>
    </source>
</reference>
<dbReference type="SMART" id="SM00363">
    <property type="entry name" value="S4"/>
    <property type="match status" value="1"/>
</dbReference>
<evidence type="ECO:0000313" key="9">
    <source>
        <dbReference type="Proteomes" id="UP000180175"/>
    </source>
</evidence>
<dbReference type="CDD" id="cd02870">
    <property type="entry name" value="PseudoU_synth_RsuA_like"/>
    <property type="match status" value="1"/>
</dbReference>
<dbReference type="PROSITE" id="PS01149">
    <property type="entry name" value="PSI_RSU"/>
    <property type="match status" value="1"/>
</dbReference>
<dbReference type="KEGG" id="aia:AWH56_025285"/>
<evidence type="ECO:0000256" key="4">
    <source>
        <dbReference type="PROSITE-ProRule" id="PRU00182"/>
    </source>
</evidence>
<dbReference type="FunFam" id="3.30.70.1560:FF:000001">
    <property type="entry name" value="Pseudouridine synthase"/>
    <property type="match status" value="1"/>
</dbReference>
<dbReference type="PROSITE" id="PS50889">
    <property type="entry name" value="S4"/>
    <property type="match status" value="1"/>
</dbReference>
<comment type="similarity">
    <text evidence="1 5">Belongs to the pseudouridine synthase RsuA family.</text>
</comment>
<dbReference type="Pfam" id="PF01479">
    <property type="entry name" value="S4"/>
    <property type="match status" value="1"/>
</dbReference>
<protein>
    <recommendedName>
        <fullName evidence="5">Pseudouridine synthase</fullName>
        <ecNumber evidence="5">5.4.99.-</ecNumber>
    </recommendedName>
</protein>
<reference evidence="8" key="4">
    <citation type="submission" date="2020-10" db="EMBL/GenBank/DDBJ databases">
        <authorList>
            <person name="Bassil N.M."/>
            <person name="Lloyd J.R."/>
        </authorList>
    </citation>
    <scope>NUCLEOTIDE SEQUENCE</scope>
    <source>
        <strain evidence="8">NB2006</strain>
    </source>
</reference>
<keyword evidence="2 4" id="KW-0694">RNA-binding</keyword>
<dbReference type="GO" id="GO:0000455">
    <property type="term" value="P:enzyme-directed rRNA pseudouridine synthesis"/>
    <property type="evidence" value="ECO:0007669"/>
    <property type="project" value="UniProtKB-ARBA"/>
</dbReference>
<dbReference type="Gene3D" id="3.30.70.580">
    <property type="entry name" value="Pseudouridine synthase I, catalytic domain, N-terminal subdomain"/>
    <property type="match status" value="1"/>
</dbReference>
<evidence type="ECO:0000313" key="7">
    <source>
        <dbReference type="EMBL" id="OIJ19355.1"/>
    </source>
</evidence>
<keyword evidence="9" id="KW-1185">Reference proteome</keyword>
<dbReference type="InterPro" id="IPR002942">
    <property type="entry name" value="S4_RNA-bd"/>
</dbReference>
<evidence type="ECO:0000313" key="8">
    <source>
        <dbReference type="EMBL" id="QOY35924.1"/>
    </source>
</evidence>
<dbReference type="NCBIfam" id="TIGR00093">
    <property type="entry name" value="pseudouridine synthase"/>
    <property type="match status" value="1"/>
</dbReference>
<dbReference type="CDD" id="cd00165">
    <property type="entry name" value="S4"/>
    <property type="match status" value="1"/>
</dbReference>
<keyword evidence="3 5" id="KW-0413">Isomerase</keyword>
<dbReference type="InterPro" id="IPR020103">
    <property type="entry name" value="PsdUridine_synth_cat_dom_sf"/>
</dbReference>
<organism evidence="7 9">
    <name type="scientific">Anaerobacillus isosaccharinicus</name>
    <dbReference type="NCBI Taxonomy" id="1532552"/>
    <lineage>
        <taxon>Bacteria</taxon>
        <taxon>Bacillati</taxon>
        <taxon>Bacillota</taxon>
        <taxon>Bacilli</taxon>
        <taxon>Bacillales</taxon>
        <taxon>Bacillaceae</taxon>
        <taxon>Anaerobacillus</taxon>
    </lineage>
</organism>
<dbReference type="InterPro" id="IPR006145">
    <property type="entry name" value="PsdUridine_synth_RsuA/RluA"/>
</dbReference>
<dbReference type="FunFam" id="3.30.70.580:FF:000005">
    <property type="entry name" value="Pseudouridine synthase"/>
    <property type="match status" value="1"/>
</dbReference>
<dbReference type="InterPro" id="IPR036986">
    <property type="entry name" value="S4_RNA-bd_sf"/>
</dbReference>
<dbReference type="PANTHER" id="PTHR47683:SF2">
    <property type="entry name" value="RNA-BINDING S4 DOMAIN-CONTAINING PROTEIN"/>
    <property type="match status" value="1"/>
</dbReference>
<evidence type="ECO:0000256" key="5">
    <source>
        <dbReference type="RuleBase" id="RU003887"/>
    </source>
</evidence>
<evidence type="ECO:0000259" key="6">
    <source>
        <dbReference type="SMART" id="SM00363"/>
    </source>
</evidence>
<reference evidence="7 9" key="1">
    <citation type="submission" date="2016-10" db="EMBL/GenBank/DDBJ databases">
        <title>Draft genome sequences of four alkaliphilic bacteria belonging to the Anaerobacillus genus.</title>
        <authorList>
            <person name="Bassil N.M."/>
            <person name="Lloyd J.R."/>
        </authorList>
    </citation>
    <scope>NUCLEOTIDE SEQUENCE [LARGE SCALE GENOMIC DNA]</scope>
    <source>
        <strain evidence="7 9">NB2006</strain>
    </source>
</reference>
<evidence type="ECO:0000256" key="2">
    <source>
        <dbReference type="ARBA" id="ARBA00022884"/>
    </source>
</evidence>
<dbReference type="GO" id="GO:0005829">
    <property type="term" value="C:cytosol"/>
    <property type="evidence" value="ECO:0007669"/>
    <property type="project" value="UniProtKB-ARBA"/>
</dbReference>
<gene>
    <name evidence="8" type="ORF">AWH56_025285</name>
    <name evidence="7" type="ORF">AWH56_09280</name>
</gene>
<reference evidence="8 9" key="2">
    <citation type="journal article" date="2017" name="Genome Announc.">
        <title>Draft Genome Sequences of Four Alkaliphilic Bacteria Belonging to the Anaerobacillus Genus.</title>
        <authorList>
            <person name="Bassil N.M."/>
            <person name="Lloyd J.R."/>
        </authorList>
    </citation>
    <scope>NUCLEOTIDE SEQUENCE [LARGE SCALE GENOMIC DNA]</scope>
    <source>
        <strain evidence="8 9">NB2006</strain>
    </source>
</reference>
<dbReference type="Proteomes" id="UP000180175">
    <property type="component" value="Chromosome"/>
</dbReference>
<dbReference type="InterPro" id="IPR050343">
    <property type="entry name" value="RsuA_PseudoU_synthase"/>
</dbReference>
<name>A0A1S2M6R1_9BACI</name>
<dbReference type="SUPFAM" id="SSF55174">
    <property type="entry name" value="Alpha-L RNA-binding motif"/>
    <property type="match status" value="1"/>
</dbReference>
<dbReference type="InterPro" id="IPR020094">
    <property type="entry name" value="TruA/RsuA/RluB/E/F_N"/>
</dbReference>
<sequence>MERLQKVIAQAGVASRRKAEELISEGRVTVNGEVVTELGTKVTPRKDKIEVDRVPIDREEPVYYILYKPTGVISSVSDDKGRKVVTDFFSNEFRLFPVGRLDYDTSGLLLLTNDGEFANILMHPKYKVTKMYVAKVQGVPSREKLKLLERGIMLEDGKTAPARVKFVSGNPKTGTSIIEISIHEGKNRQVRRMFEAIGHPVLKLKREMYGFLTLKGLNTGEARELRPHEVKQLREMAEKKKNN</sequence>
<dbReference type="InterPro" id="IPR042092">
    <property type="entry name" value="PsdUridine_s_RsuA/RluB/E/F_cat"/>
</dbReference>
<dbReference type="PANTHER" id="PTHR47683">
    <property type="entry name" value="PSEUDOURIDINE SYNTHASE FAMILY PROTEIN-RELATED"/>
    <property type="match status" value="1"/>
</dbReference>
<dbReference type="RefSeq" id="WP_071316876.1">
    <property type="nucleotide sequence ID" value="NZ_CP063356.2"/>
</dbReference>